<evidence type="ECO:0000313" key="1">
    <source>
        <dbReference type="EMBL" id="TWF95636.1"/>
    </source>
</evidence>
<accession>A0A561U8D8</accession>
<keyword evidence="2" id="KW-1185">Reference proteome</keyword>
<reference evidence="1 2" key="1">
    <citation type="submission" date="2019-06" db="EMBL/GenBank/DDBJ databases">
        <title>Sequencing the genomes of 1000 actinobacteria strains.</title>
        <authorList>
            <person name="Klenk H.-P."/>
        </authorList>
    </citation>
    <scope>NUCLEOTIDE SEQUENCE [LARGE SCALE GENOMIC DNA]</scope>
    <source>
        <strain evidence="1 2">DSM 46699</strain>
    </source>
</reference>
<organism evidence="1 2">
    <name type="scientific">Saccharopolyspora dendranthemae</name>
    <dbReference type="NCBI Taxonomy" id="1181886"/>
    <lineage>
        <taxon>Bacteria</taxon>
        <taxon>Bacillati</taxon>
        <taxon>Actinomycetota</taxon>
        <taxon>Actinomycetes</taxon>
        <taxon>Pseudonocardiales</taxon>
        <taxon>Pseudonocardiaceae</taxon>
        <taxon>Saccharopolyspora</taxon>
    </lineage>
</organism>
<gene>
    <name evidence="1" type="ORF">FHU35_12634</name>
</gene>
<dbReference type="AlphaFoldDB" id="A0A561U8D8"/>
<dbReference type="EMBL" id="VIWX01000002">
    <property type="protein sequence ID" value="TWF95636.1"/>
    <property type="molecule type" value="Genomic_DNA"/>
</dbReference>
<proteinExistence type="predicted"/>
<evidence type="ECO:0000313" key="2">
    <source>
        <dbReference type="Proteomes" id="UP000316184"/>
    </source>
</evidence>
<comment type="caution">
    <text evidence="1">The sequence shown here is derived from an EMBL/GenBank/DDBJ whole genome shotgun (WGS) entry which is preliminary data.</text>
</comment>
<sequence length="29" mass="3461">MRLPRSMGSVLRVNLEWATAPSQMSWNWR</sequence>
<dbReference type="Proteomes" id="UP000316184">
    <property type="component" value="Unassembled WGS sequence"/>
</dbReference>
<protein>
    <submittedName>
        <fullName evidence="1">Uncharacterized protein</fullName>
    </submittedName>
</protein>
<name>A0A561U8D8_9PSEU</name>